<keyword evidence="2" id="KW-0812">Transmembrane</keyword>
<feature type="transmembrane region" description="Helical" evidence="2">
    <location>
        <begin position="203"/>
        <end position="225"/>
    </location>
</feature>
<dbReference type="InterPro" id="IPR019286">
    <property type="entry name" value="DUF2339_TM"/>
</dbReference>
<feature type="transmembrane region" description="Helical" evidence="2">
    <location>
        <begin position="405"/>
        <end position="424"/>
    </location>
</feature>
<evidence type="ECO:0000256" key="1">
    <source>
        <dbReference type="SAM" id="MobiDB-lite"/>
    </source>
</evidence>
<gene>
    <name evidence="3" type="ORF">D1114_01415</name>
</gene>
<feature type="transmembrane region" description="Helical" evidence="2">
    <location>
        <begin position="855"/>
        <end position="873"/>
    </location>
</feature>
<dbReference type="PANTHER" id="PTHR38434">
    <property type="entry name" value="BLL2549 PROTEIN"/>
    <property type="match status" value="1"/>
</dbReference>
<dbReference type="RefSeq" id="WP_118999087.1">
    <property type="nucleotide sequence ID" value="NZ_QWGP01000001.1"/>
</dbReference>
<dbReference type="PANTHER" id="PTHR38434:SF1">
    <property type="entry name" value="BLL2549 PROTEIN"/>
    <property type="match status" value="1"/>
</dbReference>
<feature type="transmembrane region" description="Helical" evidence="2">
    <location>
        <begin position="578"/>
        <end position="594"/>
    </location>
</feature>
<evidence type="ECO:0000313" key="4">
    <source>
        <dbReference type="Proteomes" id="UP000266305"/>
    </source>
</evidence>
<feature type="transmembrane region" description="Helical" evidence="2">
    <location>
        <begin position="171"/>
        <end position="191"/>
    </location>
</feature>
<proteinExistence type="predicted"/>
<feature type="transmembrane region" description="Helical" evidence="2">
    <location>
        <begin position="470"/>
        <end position="490"/>
    </location>
</feature>
<feature type="transmembrane region" description="Helical" evidence="2">
    <location>
        <begin position="759"/>
        <end position="781"/>
    </location>
</feature>
<feature type="transmembrane region" description="Helical" evidence="2">
    <location>
        <begin position="524"/>
        <end position="543"/>
    </location>
</feature>
<dbReference type="Pfam" id="PF10101">
    <property type="entry name" value="DUF2339"/>
    <property type="match status" value="1"/>
</dbReference>
<dbReference type="AlphaFoldDB" id="A0AAX1URR2"/>
<evidence type="ECO:0000256" key="2">
    <source>
        <dbReference type="SAM" id="Phobius"/>
    </source>
</evidence>
<feature type="transmembrane region" description="Helical" evidence="2">
    <location>
        <begin position="660"/>
        <end position="682"/>
    </location>
</feature>
<feature type="transmembrane region" description="Helical" evidence="2">
    <location>
        <begin position="6"/>
        <end position="27"/>
    </location>
</feature>
<dbReference type="InterPro" id="IPR014600">
    <property type="entry name" value="UCP035905_mem"/>
</dbReference>
<feature type="transmembrane region" description="Helical" evidence="2">
    <location>
        <begin position="727"/>
        <end position="747"/>
    </location>
</feature>
<reference evidence="3 4" key="1">
    <citation type="submission" date="2018-08" db="EMBL/GenBank/DDBJ databases">
        <title>Draft genome sequence of Rhodobacter sphaeroides FY.</title>
        <authorList>
            <person name="Rayyan A."/>
            <person name="Meyer T.E."/>
            <person name="Kyndt J.A."/>
        </authorList>
    </citation>
    <scope>NUCLEOTIDE SEQUENCE [LARGE SCALE GENOMIC DNA]</scope>
    <source>
        <strain evidence="3 4">FY</strain>
    </source>
</reference>
<keyword evidence="2" id="KW-0472">Membrane</keyword>
<feature type="compositionally biased region" description="Pro residues" evidence="1">
    <location>
        <begin position="53"/>
        <end position="70"/>
    </location>
</feature>
<feature type="transmembrane region" description="Helical" evidence="2">
    <location>
        <begin position="793"/>
        <end position="811"/>
    </location>
</feature>
<dbReference type="Proteomes" id="UP000266305">
    <property type="component" value="Unassembled WGS sequence"/>
</dbReference>
<feature type="transmembrane region" description="Helical" evidence="2">
    <location>
        <begin position="497"/>
        <end position="518"/>
    </location>
</feature>
<keyword evidence="2" id="KW-1133">Transmembrane helix</keyword>
<comment type="caution">
    <text evidence="3">The sequence shown here is derived from an EMBL/GenBank/DDBJ whole genome shotgun (WGS) entry which is preliminary data.</text>
</comment>
<feature type="transmembrane region" description="Helical" evidence="2">
    <location>
        <begin position="431"/>
        <end position="450"/>
    </location>
</feature>
<feature type="transmembrane region" description="Helical" evidence="2">
    <location>
        <begin position="330"/>
        <end position="348"/>
    </location>
</feature>
<feature type="transmembrane region" description="Helical" evidence="2">
    <location>
        <begin position="231"/>
        <end position="251"/>
    </location>
</feature>
<accession>A0AAX1URR2</accession>
<feature type="transmembrane region" description="Helical" evidence="2">
    <location>
        <begin position="694"/>
        <end position="715"/>
    </location>
</feature>
<protein>
    <submittedName>
        <fullName evidence="3">DUF2339 domain-containing protein</fullName>
    </submittedName>
</protein>
<name>A0AAX1URR2_CERSP</name>
<evidence type="ECO:0000313" key="3">
    <source>
        <dbReference type="EMBL" id="RHZ98773.1"/>
    </source>
</evidence>
<feature type="transmembrane region" description="Helical" evidence="2">
    <location>
        <begin position="140"/>
        <end position="159"/>
    </location>
</feature>
<feature type="transmembrane region" description="Helical" evidence="2">
    <location>
        <begin position="306"/>
        <end position="324"/>
    </location>
</feature>
<feature type="region of interest" description="Disordered" evidence="1">
    <location>
        <begin position="50"/>
        <end position="74"/>
    </location>
</feature>
<feature type="transmembrane region" description="Helical" evidence="2">
    <location>
        <begin position="885"/>
        <end position="905"/>
    </location>
</feature>
<feature type="transmembrane region" description="Helical" evidence="2">
    <location>
        <begin position="630"/>
        <end position="648"/>
    </location>
</feature>
<feature type="region of interest" description="Disordered" evidence="1">
    <location>
        <begin position="87"/>
        <end position="125"/>
    </location>
</feature>
<dbReference type="PIRSF" id="PIRSF035905">
    <property type="entry name" value="UCP035905_mp"/>
    <property type="match status" value="1"/>
</dbReference>
<sequence length="916" mass="95676">MNEDFFILMGVLLAAVLLATPIATLVLTLRQRRLSARVAKLEAAFEAALAGPGPAPAEAPRAEPLPQPERPPADMIEAVGPWVRAGRPAVPPLPEAPDPRETARSQPGLPGPASGDLPPPDRARAEGPGRIAALSLWLRSNWAFTLSAVSLALAGIFFVQYGIEQGLLPPALRVAAAIGFGGALVAAGEWIRRRGGDGEEAPALLLPSTFSAAGLVSIYGGIVAGRLLYGLYGPELTLVGLVATTLGAVLLGWRHGPFLAAMGLVGAGAAPFLVAGGQGATAALYPYYLLVAFLGLAVDAFRLWRWVSVLALAIGTGGAFLMYLGGAGQGGWALTLGALVLLAVVVPGRAPVPEHAAPAPSERLTAAVLLARGADAGPRLSVPVQLALGMVAAASFALWYTVEGFWSFGTLAVLAVGLVVLSLRAPGIGDLALLPAAAFLLRLWTDLWMASQFTGLALGSRPPETSPPATVTALLALAAVMSVAFAGRAFGSVRRPLALGAVLTAPVAAALLEFRWAPGLVLGSLPWALHVMAVAALMTWFAVRWSRLEDRRPMAWAILSALASVSLALFLLLDAAALTLALAVLVVAAAWLDRRLRLVEMGWFLQAGVAAISYRLVVDPGLVWARFAPALPMLAAFAGAIAAVVGARRLLPPERRLERAVAESAAAAWAALLVNVLLTRRFPLIDPVESVNTHWFLTLQALPWLVVAGAQLWRIGAGGRIDLLRRVVAAGAFALALMPLGLAVTTANPLGAGLRGEILGLPLLDTLFLAYALPGALFLLGARHLPGLGRLRVALAALGGAFLLLWAVLEIRRLWHGPRIDAPGVLQGELYSYTVALLAGGAVLLWQAVRLRSELLRRLAMAVLALTVAKVFLWDAAGLSGLVRVLSFFCLGLVLAGMAWLNTMVRRAMAGDQGRS</sequence>
<dbReference type="EMBL" id="QWGP01000001">
    <property type="protein sequence ID" value="RHZ98773.1"/>
    <property type="molecule type" value="Genomic_DNA"/>
</dbReference>
<feature type="transmembrane region" description="Helical" evidence="2">
    <location>
        <begin position="831"/>
        <end position="848"/>
    </location>
</feature>
<organism evidence="3 4">
    <name type="scientific">Cereibacter sphaeroides</name>
    <name type="common">Rhodobacter sphaeroides</name>
    <dbReference type="NCBI Taxonomy" id="1063"/>
    <lineage>
        <taxon>Bacteria</taxon>
        <taxon>Pseudomonadati</taxon>
        <taxon>Pseudomonadota</taxon>
        <taxon>Alphaproteobacteria</taxon>
        <taxon>Rhodobacterales</taxon>
        <taxon>Paracoccaceae</taxon>
        <taxon>Cereibacter</taxon>
    </lineage>
</organism>
<feature type="transmembrane region" description="Helical" evidence="2">
    <location>
        <begin position="258"/>
        <end position="277"/>
    </location>
</feature>